<organism evidence="1 2">
    <name type="scientific">Paramecium primaurelia</name>
    <dbReference type="NCBI Taxonomy" id="5886"/>
    <lineage>
        <taxon>Eukaryota</taxon>
        <taxon>Sar</taxon>
        <taxon>Alveolata</taxon>
        <taxon>Ciliophora</taxon>
        <taxon>Intramacronucleata</taxon>
        <taxon>Oligohymenophorea</taxon>
        <taxon>Peniculida</taxon>
        <taxon>Parameciidae</taxon>
        <taxon>Paramecium</taxon>
    </lineage>
</organism>
<accession>A0A8S1KQC7</accession>
<name>A0A8S1KQC7_PARPR</name>
<reference evidence="1" key="1">
    <citation type="submission" date="2021-01" db="EMBL/GenBank/DDBJ databases">
        <authorList>
            <consortium name="Genoscope - CEA"/>
            <person name="William W."/>
        </authorList>
    </citation>
    <scope>NUCLEOTIDE SEQUENCE</scope>
</reference>
<dbReference type="EMBL" id="CAJJDM010000021">
    <property type="protein sequence ID" value="CAD8055392.1"/>
    <property type="molecule type" value="Genomic_DNA"/>
</dbReference>
<evidence type="ECO:0000313" key="1">
    <source>
        <dbReference type="EMBL" id="CAD8055392.1"/>
    </source>
</evidence>
<dbReference type="Proteomes" id="UP000688137">
    <property type="component" value="Unassembled WGS sequence"/>
</dbReference>
<proteinExistence type="predicted"/>
<protein>
    <submittedName>
        <fullName evidence="1">Uncharacterized protein</fullName>
    </submittedName>
</protein>
<sequence length="318" mass="37523">MELGSSPLLVSFRPVAAPTRYLEACTNNSRALKDDFDVRCVQEKSNDTYFIIQQVKENVYIIKSAAKPNHYLFCSNDDTRKFQDDFDVRTHQFQEARNNWIIQCHGWSVFTIRSETNPDHFLFVASDKSNNHGKDLDVRTQNKENENNHWYIVTQPNFTTPYPLKHQQIIVTFNPAHLPQNFITIGDSHQQFTDDFSVNVQQNINQNSKFILDRVTGDAFAIRSFLFPSFYLFVDNKKELNQFNDYDVRFHPIKDLRNIWLIEQVEESGLWTIRSLTNPNQYLFAVQDEPQNNQTFPIRTHPFQEDRNKWVIDGLLQY</sequence>
<gene>
    <name evidence="1" type="ORF">PPRIM_AZ9-3.1.T0230155</name>
</gene>
<dbReference type="AlphaFoldDB" id="A0A8S1KQC7"/>
<keyword evidence="2" id="KW-1185">Reference proteome</keyword>
<comment type="caution">
    <text evidence="1">The sequence shown here is derived from an EMBL/GenBank/DDBJ whole genome shotgun (WGS) entry which is preliminary data.</text>
</comment>
<evidence type="ECO:0000313" key="2">
    <source>
        <dbReference type="Proteomes" id="UP000688137"/>
    </source>
</evidence>